<evidence type="ECO:0000256" key="6">
    <source>
        <dbReference type="ARBA" id="ARBA00023136"/>
    </source>
</evidence>
<dbReference type="InterPro" id="IPR002553">
    <property type="entry name" value="Clathrin/coatomer_adapt-like_N"/>
</dbReference>
<dbReference type="GO" id="GO:0005794">
    <property type="term" value="C:Golgi apparatus"/>
    <property type="evidence" value="ECO:0007669"/>
    <property type="project" value="UniProtKB-SubCell"/>
</dbReference>
<keyword evidence="6" id="KW-0472">Membrane</keyword>
<evidence type="ECO:0000256" key="7">
    <source>
        <dbReference type="PIRNR" id="PIRNR037092"/>
    </source>
</evidence>
<dbReference type="VEuPathDB" id="FungiDB:BO97DRAFT_441064"/>
<dbReference type="GO" id="GO:0030123">
    <property type="term" value="C:AP-3 adaptor complex"/>
    <property type="evidence" value="ECO:0007669"/>
    <property type="project" value="InterPro"/>
</dbReference>
<evidence type="ECO:0000313" key="11">
    <source>
        <dbReference type="Proteomes" id="UP000248961"/>
    </source>
</evidence>
<comment type="subcellular location">
    <subcellularLocation>
        <location evidence="1">Endomembrane system</location>
    </subcellularLocation>
    <subcellularLocation>
        <location evidence="7">Golgi apparatus</location>
    </subcellularLocation>
</comment>
<keyword evidence="5 7" id="KW-0653">Protein transport</keyword>
<gene>
    <name evidence="10" type="ORF">BO97DRAFT_441064</name>
</gene>
<proteinExistence type="inferred from homology"/>
<dbReference type="GO" id="GO:0010008">
    <property type="term" value="C:endosome membrane"/>
    <property type="evidence" value="ECO:0007669"/>
    <property type="project" value="TreeGrafter"/>
</dbReference>
<evidence type="ECO:0000256" key="4">
    <source>
        <dbReference type="ARBA" id="ARBA00022737"/>
    </source>
</evidence>
<dbReference type="AlphaFoldDB" id="A0A395I6D5"/>
<evidence type="ECO:0000256" key="2">
    <source>
        <dbReference type="ARBA" id="ARBA00006613"/>
    </source>
</evidence>
<dbReference type="RefSeq" id="XP_025554844.1">
    <property type="nucleotide sequence ID" value="XM_025698133.1"/>
</dbReference>
<dbReference type="Gene3D" id="1.25.10.10">
    <property type="entry name" value="Leucine-rich Repeat Variant"/>
    <property type="match status" value="1"/>
</dbReference>
<dbReference type="PANTHER" id="PTHR22781:SF12">
    <property type="entry name" value="AP-3 COMPLEX SUBUNIT DELTA-1"/>
    <property type="match status" value="1"/>
</dbReference>
<dbReference type="GO" id="GO:0006896">
    <property type="term" value="P:Golgi to vacuole transport"/>
    <property type="evidence" value="ECO:0007669"/>
    <property type="project" value="TreeGrafter"/>
</dbReference>
<organism evidence="10 11">
    <name type="scientific">Aspergillus homomorphus (strain CBS 101889)</name>
    <dbReference type="NCBI Taxonomy" id="1450537"/>
    <lineage>
        <taxon>Eukaryota</taxon>
        <taxon>Fungi</taxon>
        <taxon>Dikarya</taxon>
        <taxon>Ascomycota</taxon>
        <taxon>Pezizomycotina</taxon>
        <taxon>Eurotiomycetes</taxon>
        <taxon>Eurotiomycetidae</taxon>
        <taxon>Eurotiales</taxon>
        <taxon>Aspergillaceae</taxon>
        <taxon>Aspergillus</taxon>
        <taxon>Aspergillus subgen. Circumdati</taxon>
    </lineage>
</organism>
<evidence type="ECO:0000313" key="10">
    <source>
        <dbReference type="EMBL" id="RAL15690.1"/>
    </source>
</evidence>
<reference evidence="10 11" key="1">
    <citation type="submission" date="2018-02" db="EMBL/GenBank/DDBJ databases">
        <title>The genomes of Aspergillus section Nigri reveals drivers in fungal speciation.</title>
        <authorList>
            <consortium name="DOE Joint Genome Institute"/>
            <person name="Vesth T.C."/>
            <person name="Nybo J."/>
            <person name="Theobald S."/>
            <person name="Brandl J."/>
            <person name="Frisvad J.C."/>
            <person name="Nielsen K.F."/>
            <person name="Lyhne E.K."/>
            <person name="Kogle M.E."/>
            <person name="Kuo A."/>
            <person name="Riley R."/>
            <person name="Clum A."/>
            <person name="Nolan M."/>
            <person name="Lipzen A."/>
            <person name="Salamov A."/>
            <person name="Henrissat B."/>
            <person name="Wiebenga A."/>
            <person name="De vries R.P."/>
            <person name="Grigoriev I.V."/>
            <person name="Mortensen U.H."/>
            <person name="Andersen M.R."/>
            <person name="Baker S.E."/>
        </authorList>
    </citation>
    <scope>NUCLEOTIDE SEQUENCE [LARGE SCALE GENOMIC DNA]</scope>
    <source>
        <strain evidence="10 11">CBS 101889</strain>
    </source>
</reference>
<dbReference type="SUPFAM" id="SSF48371">
    <property type="entry name" value="ARM repeat"/>
    <property type="match status" value="1"/>
</dbReference>
<dbReference type="Pfam" id="PF01602">
    <property type="entry name" value="Adaptin_N"/>
    <property type="match status" value="1"/>
</dbReference>
<dbReference type="Proteomes" id="UP000248961">
    <property type="component" value="Unassembled WGS sequence"/>
</dbReference>
<keyword evidence="3 7" id="KW-0813">Transport</keyword>
<accession>A0A395I6D5</accession>
<dbReference type="PIRSF" id="PIRSF037092">
    <property type="entry name" value="AP3_complex_delta"/>
    <property type="match status" value="1"/>
</dbReference>
<dbReference type="InterPro" id="IPR011989">
    <property type="entry name" value="ARM-like"/>
</dbReference>
<dbReference type="InterPro" id="IPR016024">
    <property type="entry name" value="ARM-type_fold"/>
</dbReference>
<keyword evidence="11" id="KW-1185">Reference proteome</keyword>
<dbReference type="PANTHER" id="PTHR22781">
    <property type="entry name" value="DELTA ADAPTIN-RELATED"/>
    <property type="match status" value="1"/>
</dbReference>
<dbReference type="InterPro" id="IPR017105">
    <property type="entry name" value="AP3_complex_dsu"/>
</dbReference>
<evidence type="ECO:0000259" key="9">
    <source>
        <dbReference type="Pfam" id="PF01602"/>
    </source>
</evidence>
<protein>
    <recommendedName>
        <fullName evidence="7">AP-3 complex subunit delta</fullName>
    </recommendedName>
</protein>
<sequence>MFEKSLYDLIKGLRSHKGAEDDYIQDSLRECKAEIKSQDMDKKATALLKLIYLEMFGYDMSWASFHVLEVMSSSKYLQKRAGYLGAVQSFRPDTEVLMLATNLLKKDLVSSSIPNMSLPLITLPNIITTSLAISLLPDVLSRISHSHAVVRKKAIVCLYRLTLVYPDALKLAWPKIKERLMDDEEDSSVTTAVLNVVCELGWRRPRDFLPLAPRLFELLVDGGNNWMAIKIIKLFATLTPLEPRLVRKLLRPLVNIIQTTTAMSLLYECINGLIQGGILDSDDGAQEKDDIADLCVEKLRGMVVSDSDPNLKYVALLAFNRILSAYPALVSMHQDVITNCLDDADLSIRLQALDLATRMVSSDNLQAIVERLILQLVESSGPSENNHVTTDDEFSVGDSHGLRGELANRKTAIPLPADYKLEVLHRIVDICCHSNYANVSDFDWYVGVMVRLVKLLPADVGDAGLPHGVGMAIQTDYQSDITGRIGSELRNVAVRVKEARTEATRAAESLLSFENRKSLSTKASVATDGILGPLAWMVGEYAQHLLYPDQTLLSIIDMSNFSLPGRTLSLYVQAIPKLLNALLPSDGTWKATRRSEISLMLVRIIEFLDFLGLHPDLEVQERAIEFLEVMRLAADAVQSESHNWNEVPYLLNTVIPTLFQGLELNPVSVNAQKKVTAPDQLHLHREFNGSLCDLFLSDLGSSCKPEYEMPYHDFYYCKEGLSSNKQLGDIVALDTAYSAPYQVPTSIMLEETPTYARRLDRKERSKDDPFYIGTNGNNHDISAPLHPSFSISNGSELDIDAIPIIDLKLQDGGGYRPPSIARSENRKTVGSYPKRYEVLPDEMIGHEEPGVTNNFGEFDKGKRSVLQVDSSGLEHLQLNEDRPLSHKQMGVRKVEDDAEMAIAMREVEQFRLKLQRASERVHPVGIPSGGTLVKKKKKMKTVANDMQGSGQPHCETGTAQANTEQQQKKKKKRAKK</sequence>
<evidence type="ECO:0000256" key="3">
    <source>
        <dbReference type="ARBA" id="ARBA00022448"/>
    </source>
</evidence>
<evidence type="ECO:0000256" key="1">
    <source>
        <dbReference type="ARBA" id="ARBA00004308"/>
    </source>
</evidence>
<dbReference type="GeneID" id="37202422"/>
<evidence type="ECO:0000256" key="5">
    <source>
        <dbReference type="ARBA" id="ARBA00022927"/>
    </source>
</evidence>
<feature type="region of interest" description="Disordered" evidence="8">
    <location>
        <begin position="941"/>
        <end position="976"/>
    </location>
</feature>
<comment type="subunit">
    <text evidence="7">Adaptor protein complex 3 (AP-3) is a heterotetramer.</text>
</comment>
<comment type="similarity">
    <text evidence="2 7">Belongs to the adaptor complexes large subunit family.</text>
</comment>
<dbReference type="GO" id="GO:0006623">
    <property type="term" value="P:protein targeting to vacuole"/>
    <property type="evidence" value="ECO:0007669"/>
    <property type="project" value="TreeGrafter"/>
</dbReference>
<keyword evidence="7" id="KW-0333">Golgi apparatus</keyword>
<dbReference type="EMBL" id="KZ824271">
    <property type="protein sequence ID" value="RAL15690.1"/>
    <property type="molecule type" value="Genomic_DNA"/>
</dbReference>
<dbReference type="STRING" id="1450537.A0A395I6D5"/>
<feature type="domain" description="Clathrin/coatomer adaptor adaptin-like N-terminal" evidence="9">
    <location>
        <begin position="21"/>
        <end position="632"/>
    </location>
</feature>
<dbReference type="OrthoDB" id="10264595at2759"/>
<comment type="function">
    <text evidence="7">Part of the AP-3 complex, an adaptor-related complex which is not clathrin-associated. The complex is associated with the Golgi region as well as more peripheral structures. It facilitates the budding of vesicles from the Golgi membrane.</text>
</comment>
<keyword evidence="4" id="KW-0677">Repeat</keyword>
<evidence type="ECO:0000256" key="8">
    <source>
        <dbReference type="SAM" id="MobiDB-lite"/>
    </source>
</evidence>
<name>A0A395I6D5_ASPHC</name>